<dbReference type="GO" id="GO:0007623">
    <property type="term" value="P:circadian rhythm"/>
    <property type="evidence" value="ECO:0007669"/>
    <property type="project" value="UniProtKB-ARBA"/>
</dbReference>
<evidence type="ECO:0000313" key="6">
    <source>
        <dbReference type="Proteomes" id="UP001153712"/>
    </source>
</evidence>
<evidence type="ECO:0000256" key="1">
    <source>
        <dbReference type="ARBA" id="ARBA00022729"/>
    </source>
</evidence>
<evidence type="ECO:0000313" key="5">
    <source>
        <dbReference type="EMBL" id="CAG9859242.1"/>
    </source>
</evidence>
<comment type="similarity">
    <text evidence="3">Belongs to the TO family.</text>
</comment>
<keyword evidence="2" id="KW-0090">Biological rhythms</keyword>
<dbReference type="AlphaFoldDB" id="A0A9N9TMP5"/>
<protein>
    <submittedName>
        <fullName evidence="5">Uncharacterized protein</fullName>
    </submittedName>
</protein>
<organism evidence="5 6">
    <name type="scientific">Phyllotreta striolata</name>
    <name type="common">Striped flea beetle</name>
    <name type="synonym">Crioceris striolata</name>
    <dbReference type="NCBI Taxonomy" id="444603"/>
    <lineage>
        <taxon>Eukaryota</taxon>
        <taxon>Metazoa</taxon>
        <taxon>Ecdysozoa</taxon>
        <taxon>Arthropoda</taxon>
        <taxon>Hexapoda</taxon>
        <taxon>Insecta</taxon>
        <taxon>Pterygota</taxon>
        <taxon>Neoptera</taxon>
        <taxon>Endopterygota</taxon>
        <taxon>Coleoptera</taxon>
        <taxon>Polyphaga</taxon>
        <taxon>Cucujiformia</taxon>
        <taxon>Chrysomeloidea</taxon>
        <taxon>Chrysomelidae</taxon>
        <taxon>Galerucinae</taxon>
        <taxon>Alticini</taxon>
        <taxon>Phyllotreta</taxon>
    </lineage>
</organism>
<dbReference type="OrthoDB" id="8183816at2759"/>
<dbReference type="FunFam" id="3.15.10.30:FF:000001">
    <property type="entry name" value="Takeout-like protein 1"/>
    <property type="match status" value="1"/>
</dbReference>
<dbReference type="Gene3D" id="3.15.10.30">
    <property type="entry name" value="Haemolymph juvenile hormone binding protein"/>
    <property type="match status" value="1"/>
</dbReference>
<evidence type="ECO:0000256" key="3">
    <source>
        <dbReference type="ARBA" id="ARBA00060902"/>
    </source>
</evidence>
<dbReference type="Pfam" id="PF06585">
    <property type="entry name" value="JHBP"/>
    <property type="match status" value="1"/>
</dbReference>
<dbReference type="GO" id="GO:0005615">
    <property type="term" value="C:extracellular space"/>
    <property type="evidence" value="ECO:0007669"/>
    <property type="project" value="TreeGrafter"/>
</dbReference>
<feature type="signal peptide" evidence="4">
    <location>
        <begin position="1"/>
        <end position="16"/>
    </location>
</feature>
<dbReference type="SMART" id="SM00700">
    <property type="entry name" value="JHBP"/>
    <property type="match status" value="1"/>
</dbReference>
<keyword evidence="6" id="KW-1185">Reference proteome</keyword>
<proteinExistence type="inferred from homology"/>
<keyword evidence="1 4" id="KW-0732">Signal</keyword>
<dbReference type="PANTHER" id="PTHR11008:SF15">
    <property type="entry name" value="CIRCADIAN CLOCK-CONTROLLED PROTEIN"/>
    <property type="match status" value="1"/>
</dbReference>
<dbReference type="EMBL" id="OU900095">
    <property type="protein sequence ID" value="CAG9859242.1"/>
    <property type="molecule type" value="Genomic_DNA"/>
</dbReference>
<dbReference type="InterPro" id="IPR010562">
    <property type="entry name" value="Haemolymph_juvenile_hormone-bd"/>
</dbReference>
<accession>A0A9N9TMP5</accession>
<dbReference type="Proteomes" id="UP001153712">
    <property type="component" value="Chromosome 2"/>
</dbReference>
<dbReference type="PANTHER" id="PTHR11008">
    <property type="entry name" value="PROTEIN TAKEOUT-LIKE PROTEIN"/>
    <property type="match status" value="1"/>
</dbReference>
<sequence length="246" mass="27993">MFRTCLIILGATLVHCQIKLEKIFEECHLQMPDFEDCLKNGMNQLNPYFREGLPDYGIEPFDPFFAEEVPFKSRMPLFNFNLILRNVTESGWTLSHVSSVKMNHNKNEVAITQSFPDKRLKGWFEFDGNILGAKVKTQGPWNLSLFDYTQTLTVSRKPAGPSAPLSHHPIKVKCNLHTCKNLELHVGNLAGGRSFLENMLDRVINAAWQPGFVILSPIINELVGTAFTDIFNRNFQTFPFSAVFPN</sequence>
<name>A0A9N9TMP5_PHYSR</name>
<gene>
    <name evidence="5" type="ORF">PHYEVI_LOCUS5616</name>
</gene>
<dbReference type="InterPro" id="IPR038606">
    <property type="entry name" value="To_sf"/>
</dbReference>
<feature type="chain" id="PRO_5040347951" evidence="4">
    <location>
        <begin position="17"/>
        <end position="246"/>
    </location>
</feature>
<evidence type="ECO:0000256" key="4">
    <source>
        <dbReference type="SAM" id="SignalP"/>
    </source>
</evidence>
<evidence type="ECO:0000256" key="2">
    <source>
        <dbReference type="ARBA" id="ARBA00023108"/>
    </source>
</evidence>
<reference evidence="5" key="1">
    <citation type="submission" date="2022-01" db="EMBL/GenBank/DDBJ databases">
        <authorList>
            <person name="King R."/>
        </authorList>
    </citation>
    <scope>NUCLEOTIDE SEQUENCE</scope>
</reference>